<dbReference type="RefSeq" id="WP_345030795.1">
    <property type="nucleotide sequence ID" value="NZ_BAABGL010000006.1"/>
</dbReference>
<dbReference type="Proteomes" id="UP001500642">
    <property type="component" value="Unassembled WGS sequence"/>
</dbReference>
<keyword evidence="1" id="KW-0472">Membrane</keyword>
<evidence type="ECO:0000313" key="3">
    <source>
        <dbReference type="Proteomes" id="UP001500642"/>
    </source>
</evidence>
<sequence>MSARLLRLEFSKMRRLRMGLSAAALVCAVSGLSIMSAASSPEFSPAAPEAWAGLLAGLSLAVPVGSPLTIAVLASRQVDIEHRANGWLLARTAGVTTGRLCRTKFAATAIWVAGATVLSSLLVAGFGLAVGITAPLPVAAWALYTLLAVTVSLVVLALHVVLATVVDNQLVTLGIGVVGTLIAVFASGFPPLLAHLSPWGYYALATGAAFVGDAPELLTPAFPSVAALAVVGSLLFVLTTGLLDLKED</sequence>
<keyword evidence="1" id="KW-1133">Transmembrane helix</keyword>
<protein>
    <submittedName>
        <fullName evidence="2">ABC transporter permease</fullName>
    </submittedName>
</protein>
<accession>A0ABP8JBC6</accession>
<organism evidence="2 3">
    <name type="scientific">Brevibacterium pityocampae</name>
    <dbReference type="NCBI Taxonomy" id="506594"/>
    <lineage>
        <taxon>Bacteria</taxon>
        <taxon>Bacillati</taxon>
        <taxon>Actinomycetota</taxon>
        <taxon>Actinomycetes</taxon>
        <taxon>Micrococcales</taxon>
        <taxon>Brevibacteriaceae</taxon>
        <taxon>Brevibacterium</taxon>
    </lineage>
</organism>
<name>A0ABP8JBC6_9MICO</name>
<gene>
    <name evidence="2" type="ORF">GCM10023167_12680</name>
</gene>
<feature type="transmembrane region" description="Helical" evidence="1">
    <location>
        <begin position="51"/>
        <end position="74"/>
    </location>
</feature>
<evidence type="ECO:0000313" key="2">
    <source>
        <dbReference type="EMBL" id="GAA4388174.1"/>
    </source>
</evidence>
<comment type="caution">
    <text evidence="2">The sequence shown here is derived from an EMBL/GenBank/DDBJ whole genome shotgun (WGS) entry which is preliminary data.</text>
</comment>
<feature type="transmembrane region" description="Helical" evidence="1">
    <location>
        <begin position="138"/>
        <end position="163"/>
    </location>
</feature>
<feature type="transmembrane region" description="Helical" evidence="1">
    <location>
        <begin position="109"/>
        <end position="132"/>
    </location>
</feature>
<reference evidence="3" key="1">
    <citation type="journal article" date="2019" name="Int. J. Syst. Evol. Microbiol.">
        <title>The Global Catalogue of Microorganisms (GCM) 10K type strain sequencing project: providing services to taxonomists for standard genome sequencing and annotation.</title>
        <authorList>
            <consortium name="The Broad Institute Genomics Platform"/>
            <consortium name="The Broad Institute Genome Sequencing Center for Infectious Disease"/>
            <person name="Wu L."/>
            <person name="Ma J."/>
        </authorList>
    </citation>
    <scope>NUCLEOTIDE SEQUENCE [LARGE SCALE GENOMIC DNA]</scope>
    <source>
        <strain evidence="3">JCM 17808</strain>
    </source>
</reference>
<feature type="transmembrane region" description="Helical" evidence="1">
    <location>
        <begin position="221"/>
        <end position="243"/>
    </location>
</feature>
<proteinExistence type="predicted"/>
<keyword evidence="3" id="KW-1185">Reference proteome</keyword>
<dbReference type="EMBL" id="BAABGL010000006">
    <property type="protein sequence ID" value="GAA4388174.1"/>
    <property type="molecule type" value="Genomic_DNA"/>
</dbReference>
<dbReference type="Pfam" id="PF12730">
    <property type="entry name" value="ABC2_membrane_4"/>
    <property type="match status" value="1"/>
</dbReference>
<keyword evidence="1" id="KW-0812">Transmembrane</keyword>
<feature type="transmembrane region" description="Helical" evidence="1">
    <location>
        <begin position="170"/>
        <end position="189"/>
    </location>
</feature>
<evidence type="ECO:0000256" key="1">
    <source>
        <dbReference type="SAM" id="Phobius"/>
    </source>
</evidence>